<dbReference type="AlphaFoldDB" id="A0A7R9M5J9"/>
<dbReference type="OrthoDB" id="419598at2759"/>
<dbReference type="PANTHER" id="PTHR43355">
    <property type="entry name" value="FLAVIN REDUCTASE (NADPH)"/>
    <property type="match status" value="1"/>
</dbReference>
<sequence>MAIKKVVIFGATGNTGLATVQSALNKGYEVTAFVRDPQKLPANIKPTHTVVGDATNRSDVDRALQGQEGVIVVLGTRNDLSATTALSDGTRNIVESMTAHNIQRIACCLSSFIFWERTKIPERILPVHTEHERMLEILKGSDRQWIAVCPPHIEDNPARGGYTLKLDGAVGRSITKYDLGDILVDSLTSDDKVGHLVGMGYA</sequence>
<organism evidence="2">
    <name type="scientific">Oppiella nova</name>
    <dbReference type="NCBI Taxonomy" id="334625"/>
    <lineage>
        <taxon>Eukaryota</taxon>
        <taxon>Metazoa</taxon>
        <taxon>Ecdysozoa</taxon>
        <taxon>Arthropoda</taxon>
        <taxon>Chelicerata</taxon>
        <taxon>Arachnida</taxon>
        <taxon>Acari</taxon>
        <taxon>Acariformes</taxon>
        <taxon>Sarcoptiformes</taxon>
        <taxon>Oribatida</taxon>
        <taxon>Brachypylina</taxon>
        <taxon>Oppioidea</taxon>
        <taxon>Oppiidae</taxon>
        <taxon>Oppiella</taxon>
    </lineage>
</organism>
<dbReference type="InterPro" id="IPR016040">
    <property type="entry name" value="NAD(P)-bd_dom"/>
</dbReference>
<accession>A0A7R9M5J9</accession>
<dbReference type="GO" id="GO:0042602">
    <property type="term" value="F:riboflavin reductase (NADPH) activity"/>
    <property type="evidence" value="ECO:0007669"/>
    <property type="project" value="TreeGrafter"/>
</dbReference>
<dbReference type="CDD" id="cd05244">
    <property type="entry name" value="BVR-B_like_SDR_a"/>
    <property type="match status" value="1"/>
</dbReference>
<dbReference type="EMBL" id="OC922018">
    <property type="protein sequence ID" value="CAD7653869.1"/>
    <property type="molecule type" value="Genomic_DNA"/>
</dbReference>
<dbReference type="InterPro" id="IPR036291">
    <property type="entry name" value="NAD(P)-bd_dom_sf"/>
</dbReference>
<dbReference type="EMBL" id="CAJPVJ010007193">
    <property type="protein sequence ID" value="CAG2171056.1"/>
    <property type="molecule type" value="Genomic_DNA"/>
</dbReference>
<proteinExistence type="predicted"/>
<feature type="domain" description="NAD(P)-binding" evidence="1">
    <location>
        <begin position="10"/>
        <end position="189"/>
    </location>
</feature>
<evidence type="ECO:0000313" key="3">
    <source>
        <dbReference type="Proteomes" id="UP000728032"/>
    </source>
</evidence>
<dbReference type="GO" id="GO:0004074">
    <property type="term" value="F:biliverdin reductase [NAD(P)H] activity"/>
    <property type="evidence" value="ECO:0007669"/>
    <property type="project" value="TreeGrafter"/>
</dbReference>
<dbReference type="Proteomes" id="UP000728032">
    <property type="component" value="Unassembled WGS sequence"/>
</dbReference>
<dbReference type="Gene3D" id="3.40.50.720">
    <property type="entry name" value="NAD(P)-binding Rossmann-like Domain"/>
    <property type="match status" value="1"/>
</dbReference>
<gene>
    <name evidence="2" type="ORF">ONB1V03_LOCUS10522</name>
</gene>
<dbReference type="Pfam" id="PF13460">
    <property type="entry name" value="NAD_binding_10"/>
    <property type="match status" value="1"/>
</dbReference>
<dbReference type="SUPFAM" id="SSF51735">
    <property type="entry name" value="NAD(P)-binding Rossmann-fold domains"/>
    <property type="match status" value="1"/>
</dbReference>
<reference evidence="2" key="1">
    <citation type="submission" date="2020-11" db="EMBL/GenBank/DDBJ databases">
        <authorList>
            <person name="Tran Van P."/>
        </authorList>
    </citation>
    <scope>NUCLEOTIDE SEQUENCE</scope>
</reference>
<dbReference type="PANTHER" id="PTHR43355:SF2">
    <property type="entry name" value="FLAVIN REDUCTASE (NADPH)"/>
    <property type="match status" value="1"/>
</dbReference>
<dbReference type="InterPro" id="IPR051606">
    <property type="entry name" value="Polyketide_Oxido-like"/>
</dbReference>
<name>A0A7R9M5J9_9ACAR</name>
<evidence type="ECO:0000259" key="1">
    <source>
        <dbReference type="Pfam" id="PF13460"/>
    </source>
</evidence>
<keyword evidence="3" id="KW-1185">Reference proteome</keyword>
<evidence type="ECO:0000313" key="2">
    <source>
        <dbReference type="EMBL" id="CAD7653869.1"/>
    </source>
</evidence>
<protein>
    <recommendedName>
        <fullName evidence="1">NAD(P)-binding domain-containing protein</fullName>
    </recommendedName>
</protein>